<dbReference type="EMBL" id="NMUH01000216">
    <property type="protein sequence ID" value="MQL74622.1"/>
    <property type="molecule type" value="Genomic_DNA"/>
</dbReference>
<dbReference type="SUPFAM" id="SSF63829">
    <property type="entry name" value="Calcium-dependent phosphotriesterase"/>
    <property type="match status" value="1"/>
</dbReference>
<evidence type="ECO:0000256" key="1">
    <source>
        <dbReference type="ARBA" id="ARBA00004116"/>
    </source>
</evidence>
<keyword evidence="5" id="KW-0732">Signal</keyword>
<gene>
    <name evidence="7" type="ORF">Taro_006980</name>
</gene>
<evidence type="ECO:0000313" key="7">
    <source>
        <dbReference type="EMBL" id="MQL74622.1"/>
    </source>
</evidence>
<feature type="signal peptide" evidence="5">
    <location>
        <begin position="1"/>
        <end position="16"/>
    </location>
</feature>
<dbReference type="Proteomes" id="UP000652761">
    <property type="component" value="Unassembled WGS sequence"/>
</dbReference>
<protein>
    <recommendedName>
        <fullName evidence="6">Strictosidine synthase conserved region domain-containing protein</fullName>
    </recommendedName>
</protein>
<dbReference type="GO" id="GO:0016787">
    <property type="term" value="F:hydrolase activity"/>
    <property type="evidence" value="ECO:0007669"/>
    <property type="project" value="TreeGrafter"/>
</dbReference>
<comment type="subcellular location">
    <subcellularLocation>
        <location evidence="1">Vacuole</location>
    </subcellularLocation>
</comment>
<dbReference type="PANTHER" id="PTHR10426:SF106">
    <property type="entry name" value="PROTEIN STRICTOSIDINE SYNTHASE-LIKE 3"/>
    <property type="match status" value="1"/>
</dbReference>
<sequence>MGRAAGVMAGAMLALAVYCGLDPLRQGAMVDYPGFEAYPVEQPPWSELPTVRDAENRLQRAELRFLGQVQGPESVAFDPSGRGPYTGVADGRVLFWDGTSWKDFAYTSPNRSELCDPKPLPSSYLKNEHICGRPLGIRFDKKSGDMYIADAYFGLLKVGPEGGLATPLVTEAEGIPLRFTNDLDIDSEGNIYFTDSSSNFQRRFACLTFLLYFLRHMKSKVHCFTFRNFMQLIFTAEPSGRLLKYNPITKQTSVLVRNLQFPNGVSLSKDGTFFVFCEGSRGRLSRYWLKGDKAGTSEVFATLPGFPDNVRTNEKGEFWVAIHCRRNLYSQLVSHYPLLRKFLLKLPIPARYQFKLHIGGKMHALIAKYGPSGEFLKILEDREGKVVRAASEVEDRDGKLWIGSVLMPFIAVYDDS</sequence>
<comment type="similarity">
    <text evidence="2">Belongs to the strictosidine synthase family.</text>
</comment>
<dbReference type="Pfam" id="PF03088">
    <property type="entry name" value="Str_synth"/>
    <property type="match status" value="1"/>
</dbReference>
<evidence type="ECO:0000256" key="5">
    <source>
        <dbReference type="SAM" id="SignalP"/>
    </source>
</evidence>
<dbReference type="AlphaFoldDB" id="A0A843TQ70"/>
<keyword evidence="3" id="KW-0926">Vacuole</keyword>
<evidence type="ECO:0000256" key="2">
    <source>
        <dbReference type="ARBA" id="ARBA00009191"/>
    </source>
</evidence>
<evidence type="ECO:0000259" key="6">
    <source>
        <dbReference type="Pfam" id="PF03088"/>
    </source>
</evidence>
<dbReference type="FunFam" id="2.120.10.30:FF:000060">
    <property type="entry name" value="Putative strictosidine synthase"/>
    <property type="match status" value="1"/>
</dbReference>
<dbReference type="GO" id="GO:0005773">
    <property type="term" value="C:vacuole"/>
    <property type="evidence" value="ECO:0007669"/>
    <property type="project" value="UniProtKB-SubCell"/>
</dbReference>
<dbReference type="InterPro" id="IPR011042">
    <property type="entry name" value="6-blade_b-propeller_TolB-like"/>
</dbReference>
<dbReference type="GO" id="GO:0012505">
    <property type="term" value="C:endomembrane system"/>
    <property type="evidence" value="ECO:0007669"/>
    <property type="project" value="TreeGrafter"/>
</dbReference>
<dbReference type="PANTHER" id="PTHR10426">
    <property type="entry name" value="STRICTOSIDINE SYNTHASE-RELATED"/>
    <property type="match status" value="1"/>
</dbReference>
<evidence type="ECO:0000256" key="4">
    <source>
        <dbReference type="ARBA" id="ARBA00023180"/>
    </source>
</evidence>
<dbReference type="InterPro" id="IPR018119">
    <property type="entry name" value="Strictosidine_synth_cons-reg"/>
</dbReference>
<feature type="domain" description="Strictosidine synthase conserved region" evidence="6">
    <location>
        <begin position="222"/>
        <end position="291"/>
    </location>
</feature>
<feature type="chain" id="PRO_5033060274" description="Strictosidine synthase conserved region domain-containing protein" evidence="5">
    <location>
        <begin position="17"/>
        <end position="416"/>
    </location>
</feature>
<dbReference type="OrthoDB" id="5307922at2759"/>
<organism evidence="7 8">
    <name type="scientific">Colocasia esculenta</name>
    <name type="common">Wild taro</name>
    <name type="synonym">Arum esculentum</name>
    <dbReference type="NCBI Taxonomy" id="4460"/>
    <lineage>
        <taxon>Eukaryota</taxon>
        <taxon>Viridiplantae</taxon>
        <taxon>Streptophyta</taxon>
        <taxon>Embryophyta</taxon>
        <taxon>Tracheophyta</taxon>
        <taxon>Spermatophyta</taxon>
        <taxon>Magnoliopsida</taxon>
        <taxon>Liliopsida</taxon>
        <taxon>Araceae</taxon>
        <taxon>Aroideae</taxon>
        <taxon>Colocasieae</taxon>
        <taxon>Colocasia</taxon>
    </lineage>
</organism>
<keyword evidence="8" id="KW-1185">Reference proteome</keyword>
<dbReference type="Gene3D" id="2.120.10.30">
    <property type="entry name" value="TolB, C-terminal domain"/>
    <property type="match status" value="1"/>
</dbReference>
<name>A0A843TQ70_COLES</name>
<keyword evidence="4" id="KW-0325">Glycoprotein</keyword>
<comment type="caution">
    <text evidence="7">The sequence shown here is derived from an EMBL/GenBank/DDBJ whole genome shotgun (WGS) entry which is preliminary data.</text>
</comment>
<evidence type="ECO:0000313" key="8">
    <source>
        <dbReference type="Proteomes" id="UP000652761"/>
    </source>
</evidence>
<accession>A0A843TQ70</accession>
<evidence type="ECO:0000256" key="3">
    <source>
        <dbReference type="ARBA" id="ARBA00022554"/>
    </source>
</evidence>
<reference evidence="7" key="1">
    <citation type="submission" date="2017-07" db="EMBL/GenBank/DDBJ databases">
        <title>Taro Niue Genome Assembly and Annotation.</title>
        <authorList>
            <person name="Atibalentja N."/>
            <person name="Keating K."/>
            <person name="Fields C.J."/>
        </authorList>
    </citation>
    <scope>NUCLEOTIDE SEQUENCE</scope>
    <source>
        <strain evidence="7">Niue_2</strain>
        <tissue evidence="7">Leaf</tissue>
    </source>
</reference>
<proteinExistence type="inferred from homology"/>
<dbReference type="Pfam" id="PF20067">
    <property type="entry name" value="SSL_N"/>
    <property type="match status" value="1"/>
</dbReference>